<feature type="domain" description="PTS EIIA type-2" evidence="1">
    <location>
        <begin position="6"/>
        <end position="149"/>
    </location>
</feature>
<dbReference type="Pfam" id="PF00359">
    <property type="entry name" value="PTS_EIIA_2"/>
    <property type="match status" value="1"/>
</dbReference>
<evidence type="ECO:0000313" key="2">
    <source>
        <dbReference type="EMBL" id="RRN44125.1"/>
    </source>
</evidence>
<dbReference type="PANTHER" id="PTHR47738">
    <property type="entry name" value="PTS SYSTEM FRUCTOSE-LIKE EIIA COMPONENT-RELATED"/>
    <property type="match status" value="1"/>
</dbReference>
<organism evidence="2 3">
    <name type="scientific">Lautropia dentalis</name>
    <dbReference type="NCBI Taxonomy" id="2490857"/>
    <lineage>
        <taxon>Bacteria</taxon>
        <taxon>Pseudomonadati</taxon>
        <taxon>Pseudomonadota</taxon>
        <taxon>Betaproteobacteria</taxon>
        <taxon>Burkholderiales</taxon>
        <taxon>Burkholderiaceae</taxon>
        <taxon>Lautropia</taxon>
    </lineage>
</organism>
<proteinExistence type="predicted"/>
<dbReference type="RefSeq" id="WP_125096319.1">
    <property type="nucleotide sequence ID" value="NZ_RRUE01000002.1"/>
</dbReference>
<dbReference type="OrthoDB" id="95460at2"/>
<keyword evidence="3" id="KW-1185">Reference proteome</keyword>
<sequence>MNRISKLMSVRDILLDVPATSKKRLFEHAALLFENEHRLERQKVFDSLFARERLGSTGLGSAVAIPHGRIRNLKTPLIAVLRGEHGIPFDAPDGEPVRLLVVLLVPEHATEEHLEILSELAELLSDDALRETLLTATDPAVVYRALSTWEPVRPAA</sequence>
<name>A0A3R8MSK4_9BURK</name>
<evidence type="ECO:0000259" key="1">
    <source>
        <dbReference type="PROSITE" id="PS51094"/>
    </source>
</evidence>
<protein>
    <submittedName>
        <fullName evidence="2">PTS sugar transporter subunit IIA</fullName>
    </submittedName>
</protein>
<dbReference type="PROSITE" id="PS51094">
    <property type="entry name" value="PTS_EIIA_TYPE_2"/>
    <property type="match status" value="1"/>
</dbReference>
<reference evidence="2 3" key="1">
    <citation type="submission" date="2018-11" db="EMBL/GenBank/DDBJ databases">
        <title>Genome sequencing of Lautropia sp. KCOM 2505 (= ChDC F240).</title>
        <authorList>
            <person name="Kook J.-K."/>
            <person name="Park S.-N."/>
            <person name="Lim Y.K."/>
        </authorList>
    </citation>
    <scope>NUCLEOTIDE SEQUENCE [LARGE SCALE GENOMIC DNA]</scope>
    <source>
        <strain evidence="2 3">KCOM 2505</strain>
    </source>
</reference>
<dbReference type="InterPro" id="IPR051541">
    <property type="entry name" value="PTS_SugarTrans_NitroReg"/>
</dbReference>
<dbReference type="InterPro" id="IPR002178">
    <property type="entry name" value="PTS_EIIA_type-2_dom"/>
</dbReference>
<evidence type="ECO:0000313" key="3">
    <source>
        <dbReference type="Proteomes" id="UP000270261"/>
    </source>
</evidence>
<dbReference type="Proteomes" id="UP000270261">
    <property type="component" value="Unassembled WGS sequence"/>
</dbReference>
<dbReference type="AlphaFoldDB" id="A0A3R8MSK4"/>
<dbReference type="EMBL" id="RRUE01000002">
    <property type="protein sequence ID" value="RRN44125.1"/>
    <property type="molecule type" value="Genomic_DNA"/>
</dbReference>
<accession>A0A3R8MSK4</accession>
<dbReference type="Gene3D" id="3.40.930.10">
    <property type="entry name" value="Mannitol-specific EII, Chain A"/>
    <property type="match status" value="1"/>
</dbReference>
<comment type="caution">
    <text evidence="2">The sequence shown here is derived from an EMBL/GenBank/DDBJ whole genome shotgun (WGS) entry which is preliminary data.</text>
</comment>
<dbReference type="PANTHER" id="PTHR47738:SF1">
    <property type="entry name" value="NITROGEN REGULATORY PROTEIN"/>
    <property type="match status" value="1"/>
</dbReference>
<gene>
    <name evidence="2" type="ORF">EHV23_12190</name>
</gene>
<dbReference type="InterPro" id="IPR016152">
    <property type="entry name" value="PTrfase/Anion_transptr"/>
</dbReference>
<keyword evidence="2" id="KW-0813">Transport</keyword>
<dbReference type="GO" id="GO:0030295">
    <property type="term" value="F:protein kinase activator activity"/>
    <property type="evidence" value="ECO:0007669"/>
    <property type="project" value="TreeGrafter"/>
</dbReference>
<dbReference type="CDD" id="cd00211">
    <property type="entry name" value="PTS_IIA_fru"/>
    <property type="match status" value="1"/>
</dbReference>
<dbReference type="PROSITE" id="PS00372">
    <property type="entry name" value="PTS_EIIA_TYPE_2_HIS"/>
    <property type="match status" value="1"/>
</dbReference>
<keyword evidence="2" id="KW-0762">Sugar transport</keyword>
<dbReference type="SUPFAM" id="SSF55804">
    <property type="entry name" value="Phoshotransferase/anion transport protein"/>
    <property type="match status" value="1"/>
</dbReference>